<dbReference type="Pfam" id="PF02551">
    <property type="entry name" value="Acyl_CoA_thio"/>
    <property type="match status" value="1"/>
</dbReference>
<feature type="region of interest" description="Disordered" evidence="3">
    <location>
        <begin position="117"/>
        <end position="137"/>
    </location>
</feature>
<dbReference type="GO" id="GO:0009062">
    <property type="term" value="P:fatty acid catabolic process"/>
    <property type="evidence" value="ECO:0007669"/>
    <property type="project" value="TreeGrafter"/>
</dbReference>
<dbReference type="KEGG" id="cphy:B5808_19135"/>
<evidence type="ECO:0000256" key="2">
    <source>
        <dbReference type="ARBA" id="ARBA00022801"/>
    </source>
</evidence>
<dbReference type="CDD" id="cd03445">
    <property type="entry name" value="Thioesterase_II_repeat2"/>
    <property type="match status" value="1"/>
</dbReference>
<dbReference type="AlphaFoldDB" id="A0A1X9LT66"/>
<dbReference type="Pfam" id="PF13622">
    <property type="entry name" value="4HBT_3"/>
    <property type="match status" value="1"/>
</dbReference>
<feature type="domain" description="Acyl-CoA thioesterase 2 C-terminal" evidence="4">
    <location>
        <begin position="169"/>
        <end position="280"/>
    </location>
</feature>
<protein>
    <submittedName>
        <fullName evidence="6">Uncharacterized protein</fullName>
    </submittedName>
</protein>
<dbReference type="Gene3D" id="2.40.160.210">
    <property type="entry name" value="Acyl-CoA thioesterase, double hotdog domain"/>
    <property type="match status" value="1"/>
</dbReference>
<name>A0A1X9LT66_9MICO</name>
<dbReference type="RefSeq" id="WP_085021655.1">
    <property type="nucleotide sequence ID" value="NZ_BMHD01000003.1"/>
</dbReference>
<dbReference type="PANTHER" id="PTHR11066:SF34">
    <property type="entry name" value="ACYL-COENZYME A THIOESTERASE 8"/>
    <property type="match status" value="1"/>
</dbReference>
<keyword evidence="2" id="KW-0378">Hydrolase</keyword>
<accession>A0A1X9LT66</accession>
<evidence type="ECO:0000313" key="6">
    <source>
        <dbReference type="EMBL" id="ARJ07518.1"/>
    </source>
</evidence>
<keyword evidence="6" id="KW-0614">Plasmid</keyword>
<dbReference type="PANTHER" id="PTHR11066">
    <property type="entry name" value="ACYL-COA THIOESTERASE"/>
    <property type="match status" value="1"/>
</dbReference>
<dbReference type="EMBL" id="CP020716">
    <property type="protein sequence ID" value="ARJ07518.1"/>
    <property type="molecule type" value="Genomic_DNA"/>
</dbReference>
<dbReference type="InterPro" id="IPR042171">
    <property type="entry name" value="Acyl-CoA_hotdog"/>
</dbReference>
<evidence type="ECO:0000256" key="3">
    <source>
        <dbReference type="SAM" id="MobiDB-lite"/>
    </source>
</evidence>
<proteinExistence type="inferred from homology"/>
<organism evidence="6 7">
    <name type="scientific">Cnuibacter physcomitrellae</name>
    <dbReference type="NCBI Taxonomy" id="1619308"/>
    <lineage>
        <taxon>Bacteria</taxon>
        <taxon>Bacillati</taxon>
        <taxon>Actinomycetota</taxon>
        <taxon>Actinomycetes</taxon>
        <taxon>Micrococcales</taxon>
        <taxon>Microbacteriaceae</taxon>
        <taxon>Cnuibacter</taxon>
    </lineage>
</organism>
<comment type="similarity">
    <text evidence="1">Belongs to the C/M/P thioester hydrolase family.</text>
</comment>
<dbReference type="InterPro" id="IPR025652">
    <property type="entry name" value="TesB_C"/>
</dbReference>
<evidence type="ECO:0000313" key="7">
    <source>
        <dbReference type="Proteomes" id="UP000192775"/>
    </source>
</evidence>
<evidence type="ECO:0000256" key="1">
    <source>
        <dbReference type="ARBA" id="ARBA00006538"/>
    </source>
</evidence>
<dbReference type="InterPro" id="IPR003703">
    <property type="entry name" value="Acyl_CoA_thio"/>
</dbReference>
<gene>
    <name evidence="6" type="ORF">B5808_19135</name>
</gene>
<dbReference type="GO" id="GO:0006637">
    <property type="term" value="P:acyl-CoA metabolic process"/>
    <property type="evidence" value="ECO:0007669"/>
    <property type="project" value="InterPro"/>
</dbReference>
<dbReference type="SUPFAM" id="SSF54637">
    <property type="entry name" value="Thioesterase/thiol ester dehydrase-isomerase"/>
    <property type="match status" value="2"/>
</dbReference>
<sequence>MTTSAGPVALYDLVSVTRETSRESETFSGQPVGGPYGRIFGGQLIGQATSAASGTVNHDRVAHSLHAYFPRAGRSDLPVEYEVERVRDGGFFSVRSVTARQGDRVLLRAALSFQRPREGLEHQSEHPVGYPDPDEVAGEDVDEALASDGTRPEHRRFVELRRIPRTLDPGASTTAQAVWMRAARRGGDRSAAVGRAAMAMATDYTVLETVLKSHGLSFRTPGLSIASLDHSLWWHAEGDLDDWLLYVQESPWSGGERGLVSGRIYSRDGRLLASIMQEGLLRLAATHEEVG</sequence>
<keyword evidence="7" id="KW-1185">Reference proteome</keyword>
<dbReference type="Proteomes" id="UP000192775">
    <property type="component" value="Plasmid unnamed1"/>
</dbReference>
<dbReference type="InterPro" id="IPR029069">
    <property type="entry name" value="HotDog_dom_sf"/>
</dbReference>
<dbReference type="CDD" id="cd03444">
    <property type="entry name" value="Thioesterase_II_repeat1"/>
    <property type="match status" value="1"/>
</dbReference>
<feature type="domain" description="Acyl-CoA thioesterase-like N-terminal HotDog" evidence="5">
    <location>
        <begin position="36"/>
        <end position="114"/>
    </location>
</feature>
<dbReference type="GO" id="GO:0047617">
    <property type="term" value="F:fatty acyl-CoA hydrolase activity"/>
    <property type="evidence" value="ECO:0007669"/>
    <property type="project" value="InterPro"/>
</dbReference>
<evidence type="ECO:0000259" key="5">
    <source>
        <dbReference type="Pfam" id="PF13622"/>
    </source>
</evidence>
<geneLocation type="plasmid" evidence="6">
    <name>unnamed1</name>
</geneLocation>
<reference evidence="6 7" key="1">
    <citation type="submission" date="2017-04" db="EMBL/GenBank/DDBJ databases">
        <authorList>
            <person name="Afonso C.L."/>
            <person name="Miller P.J."/>
            <person name="Scott M.A."/>
            <person name="Spackman E."/>
            <person name="Goraichik I."/>
            <person name="Dimitrov K.M."/>
            <person name="Suarez D.L."/>
            <person name="Swayne D.E."/>
        </authorList>
    </citation>
    <scope>NUCLEOTIDE SEQUENCE [LARGE SCALE GENOMIC DNA]</scope>
    <source>
        <strain evidence="7">XA(T)</strain>
        <plasmid evidence="7">Plasmid unnamed1</plasmid>
    </source>
</reference>
<dbReference type="InterPro" id="IPR049449">
    <property type="entry name" value="TesB_ACOT8-like_N"/>
</dbReference>
<evidence type="ECO:0000259" key="4">
    <source>
        <dbReference type="Pfam" id="PF02551"/>
    </source>
</evidence>